<reference evidence="1 2" key="1">
    <citation type="journal article" date="2023" name="Science">
        <title>Complex scaffold remodeling in plant triterpene biosynthesis.</title>
        <authorList>
            <person name="De La Pena R."/>
            <person name="Hodgson H."/>
            <person name="Liu J.C."/>
            <person name="Stephenson M.J."/>
            <person name="Martin A.C."/>
            <person name="Owen C."/>
            <person name="Harkess A."/>
            <person name="Leebens-Mack J."/>
            <person name="Jimenez L.E."/>
            <person name="Osbourn A."/>
            <person name="Sattely E.S."/>
        </authorList>
    </citation>
    <scope>NUCLEOTIDE SEQUENCE [LARGE SCALE GENOMIC DNA]</scope>
    <source>
        <strain evidence="2">cv. JPN11</strain>
        <tissue evidence="1">Leaf</tissue>
    </source>
</reference>
<sequence>MNSVSESFKTKPITHLKHIVPLDFKAACNNLPDSHTWNHHDDAQPPADPLTQQETVPVIDIAIPQAMTLIREACEKWGAFQVTNHGIPIELLDQIELQTKRLFALPSEQKLKVLRSPEDFTGYGLPRISNFFSKLMWSEGFTIMGSPIDHARQLWPNDHIDFCNAMGEYQNELRGLTERLLRLMFGSLGLQQQNIGWFNSEIESKSPQAVLQLNSYPVCPEPNQAMGMAPHTDTSLLTLVYQGSVSGLQVFKENVGWLPVEPIPGAFMVTVGDLMHIFCNGRFKPALHRALVNKTSHRISTAYFYGPPKDVEISPPSELIDRDHPVLYRPVTFKEYLDAKGTHFDKALEFIRHMN</sequence>
<dbReference type="EMBL" id="CM051403">
    <property type="protein sequence ID" value="KAJ4708366.1"/>
    <property type="molecule type" value="Genomic_DNA"/>
</dbReference>
<protein>
    <submittedName>
        <fullName evidence="1">Gibberellin 3-beta-dioxygenase 3</fullName>
    </submittedName>
</protein>
<comment type="caution">
    <text evidence="1">The sequence shown here is derived from an EMBL/GenBank/DDBJ whole genome shotgun (WGS) entry which is preliminary data.</text>
</comment>
<evidence type="ECO:0000313" key="2">
    <source>
        <dbReference type="Proteomes" id="UP001164539"/>
    </source>
</evidence>
<evidence type="ECO:0000313" key="1">
    <source>
        <dbReference type="EMBL" id="KAJ4708366.1"/>
    </source>
</evidence>
<gene>
    <name evidence="1" type="ORF">OWV82_018321</name>
</gene>
<proteinExistence type="predicted"/>
<keyword evidence="2" id="KW-1185">Reference proteome</keyword>
<accession>A0ACC1XA55</accession>
<name>A0ACC1XA55_MELAZ</name>
<organism evidence="1 2">
    <name type="scientific">Melia azedarach</name>
    <name type="common">Chinaberry tree</name>
    <dbReference type="NCBI Taxonomy" id="155640"/>
    <lineage>
        <taxon>Eukaryota</taxon>
        <taxon>Viridiplantae</taxon>
        <taxon>Streptophyta</taxon>
        <taxon>Embryophyta</taxon>
        <taxon>Tracheophyta</taxon>
        <taxon>Spermatophyta</taxon>
        <taxon>Magnoliopsida</taxon>
        <taxon>eudicotyledons</taxon>
        <taxon>Gunneridae</taxon>
        <taxon>Pentapetalae</taxon>
        <taxon>rosids</taxon>
        <taxon>malvids</taxon>
        <taxon>Sapindales</taxon>
        <taxon>Meliaceae</taxon>
        <taxon>Melia</taxon>
    </lineage>
</organism>
<dbReference type="Proteomes" id="UP001164539">
    <property type="component" value="Chromosome 10"/>
</dbReference>